<dbReference type="GO" id="GO:0032259">
    <property type="term" value="P:methylation"/>
    <property type="evidence" value="ECO:0007669"/>
    <property type="project" value="UniProtKB-KW"/>
</dbReference>
<feature type="domain" description="Methyltransferase" evidence="1">
    <location>
        <begin position="44"/>
        <end position="130"/>
    </location>
</feature>
<dbReference type="InterPro" id="IPR041698">
    <property type="entry name" value="Methyltransf_25"/>
</dbReference>
<dbReference type="RefSeq" id="WP_046364215.1">
    <property type="nucleotide sequence ID" value="NZ_JYNU01000006.1"/>
</dbReference>
<dbReference type="Proteomes" id="UP000034150">
    <property type="component" value="Unassembled WGS sequence"/>
</dbReference>
<dbReference type="GO" id="GO:0008168">
    <property type="term" value="F:methyltransferase activity"/>
    <property type="evidence" value="ECO:0007669"/>
    <property type="project" value="UniProtKB-KW"/>
</dbReference>
<evidence type="ECO:0000313" key="2">
    <source>
        <dbReference type="EMBL" id="KKF00808.1"/>
    </source>
</evidence>
<sequence>MSEDDRLRWEQRYQSLPPLRADETGLPASFRPFADLMPCSGTALELACGRGTAAVWLAQHGLTVHAYDVSCAAVEAARALAASAGCLQRCHITVADLDDGLPPGDAVDVLLCNMFRAPARYEAMVDRVARGGLLAVSVLSEVDAAPGRYRAPAGELTRAFADLDVIAAGEGDGQAWLLGRR</sequence>
<dbReference type="EMBL" id="JYNU01000006">
    <property type="protein sequence ID" value="KMO79993.1"/>
    <property type="molecule type" value="Genomic_DNA"/>
</dbReference>
<dbReference type="EMBL" id="LAUZ02000062">
    <property type="protein sequence ID" value="KKF00808.1"/>
    <property type="molecule type" value="Genomic_DNA"/>
</dbReference>
<evidence type="ECO:0000313" key="4">
    <source>
        <dbReference type="EMBL" id="TDL07440.1"/>
    </source>
</evidence>
<dbReference type="InterPro" id="IPR029063">
    <property type="entry name" value="SAM-dependent_MTases_sf"/>
</dbReference>
<proteinExistence type="predicted"/>
<dbReference type="Proteomes" id="UP000294952">
    <property type="component" value="Unassembled WGS sequence"/>
</dbReference>
<dbReference type="Pfam" id="PF13649">
    <property type="entry name" value="Methyltransf_25"/>
    <property type="match status" value="1"/>
</dbReference>
<dbReference type="Proteomes" id="UP000036313">
    <property type="component" value="Unassembled WGS sequence"/>
</dbReference>
<reference evidence="3 6" key="1">
    <citation type="journal article" date="2015" name="Genome Biol. Evol.">
        <title>Characterization of Three Mycobacterium spp. with Potential Use in Bioremediation by Genome Sequencing and Comparative Genomics.</title>
        <authorList>
            <person name="Das S."/>
            <person name="Pettersson B.M."/>
            <person name="Behra P.R."/>
            <person name="Ramesh M."/>
            <person name="Dasgupta S."/>
            <person name="Bhattacharya A."/>
            <person name="Kirsebom L.A."/>
        </authorList>
    </citation>
    <scope>NUCLEOTIDE SEQUENCE [LARGE SCALE GENOMIC DNA]</scope>
    <source>
        <strain evidence="3 6">DSM 44075</strain>
    </source>
</reference>
<gene>
    <name evidence="4" type="ORF">EUA04_16105</name>
    <name evidence="3" type="ORF">MOBUDSM44075_01126</name>
    <name evidence="2" type="ORF">WN67_16975</name>
</gene>
<reference evidence="4 7" key="3">
    <citation type="submission" date="2019-01" db="EMBL/GenBank/DDBJ databases">
        <title>High-quality-draft genome sequences of five non-tuberculosis mycobacteriaceae isolated from a nosocomial environment.</title>
        <authorList>
            <person name="Tiago I."/>
            <person name="Alarico S."/>
            <person name="Pereira S.G."/>
            <person name="Coelho C."/>
            <person name="Maranha A."/>
            <person name="Empadinhas N."/>
        </authorList>
    </citation>
    <scope>NUCLEOTIDE SEQUENCE [LARGE SCALE GENOMIC DNA]</scope>
    <source>
        <strain evidence="4 7">22DIII</strain>
    </source>
</reference>
<dbReference type="PATRIC" id="fig|1807.13.peg.4429"/>
<evidence type="ECO:0000259" key="1">
    <source>
        <dbReference type="Pfam" id="PF13649"/>
    </source>
</evidence>
<keyword evidence="3" id="KW-0808">Transferase</keyword>
<dbReference type="EMBL" id="SDLP01000004">
    <property type="protein sequence ID" value="TDL07440.1"/>
    <property type="molecule type" value="Genomic_DNA"/>
</dbReference>
<protein>
    <submittedName>
        <fullName evidence="4">Methyltransferase domain-containing protein</fullName>
    </submittedName>
    <submittedName>
        <fullName evidence="3">Mg-protoporphyrin IX methyl transferase</fullName>
    </submittedName>
    <submittedName>
        <fullName evidence="2">SAM-dependent methyltransferase</fullName>
    </submittedName>
</protein>
<evidence type="ECO:0000313" key="6">
    <source>
        <dbReference type="Proteomes" id="UP000036313"/>
    </source>
</evidence>
<accession>A0A0J6WDF4</accession>
<keyword evidence="2" id="KW-0489">Methyltransferase</keyword>
<dbReference type="Gene3D" id="3.40.50.150">
    <property type="entry name" value="Vaccinia Virus protein VP39"/>
    <property type="match status" value="1"/>
</dbReference>
<dbReference type="OrthoDB" id="9786503at2"/>
<dbReference type="STRING" id="1807.MOBUDSM44075_01126"/>
<evidence type="ECO:0000313" key="7">
    <source>
        <dbReference type="Proteomes" id="UP000294952"/>
    </source>
</evidence>
<keyword evidence="5" id="KW-1185">Reference proteome</keyword>
<organism evidence="3 6">
    <name type="scientific">Mycolicibacterium obuense</name>
    <dbReference type="NCBI Taxonomy" id="1807"/>
    <lineage>
        <taxon>Bacteria</taxon>
        <taxon>Bacillati</taxon>
        <taxon>Actinomycetota</taxon>
        <taxon>Actinomycetes</taxon>
        <taxon>Mycobacteriales</taxon>
        <taxon>Mycobacteriaceae</taxon>
        <taxon>Mycolicibacterium</taxon>
    </lineage>
</organism>
<comment type="caution">
    <text evidence="3">The sequence shown here is derived from an EMBL/GenBank/DDBJ whole genome shotgun (WGS) entry which is preliminary data.</text>
</comment>
<evidence type="ECO:0000313" key="5">
    <source>
        <dbReference type="Proteomes" id="UP000034150"/>
    </source>
</evidence>
<name>A0A0J6WDF4_9MYCO</name>
<reference evidence="2 5" key="2">
    <citation type="submission" date="2015-04" db="EMBL/GenBank/DDBJ databases">
        <title>Genome sequence of Mycobacterium obuense UC1.</title>
        <authorList>
            <person name="Greninger A.L."/>
            <person name="Cunningham G."/>
            <person name="Chiu C.Y."/>
            <person name="Miller S."/>
        </authorList>
    </citation>
    <scope>NUCLEOTIDE SEQUENCE [LARGE SCALE GENOMIC DNA]</scope>
    <source>
        <strain evidence="2 5">UC1</strain>
    </source>
</reference>
<evidence type="ECO:0000313" key="3">
    <source>
        <dbReference type="EMBL" id="KMO79993.1"/>
    </source>
</evidence>
<dbReference type="AlphaFoldDB" id="A0A0J6WDF4"/>
<dbReference type="SUPFAM" id="SSF53335">
    <property type="entry name" value="S-adenosyl-L-methionine-dependent methyltransferases"/>
    <property type="match status" value="1"/>
</dbReference>